<comment type="similarity">
    <text evidence="4">Belongs to the HflD family.</text>
</comment>
<gene>
    <name evidence="4" type="primary">hflD</name>
    <name evidence="5" type="ORF">C5O18_04955</name>
</gene>
<comment type="caution">
    <text evidence="5">The sequence shown here is derived from an EMBL/GenBank/DDBJ whole genome shotgun (WGS) entry which is preliminary data.</text>
</comment>
<evidence type="ECO:0000256" key="4">
    <source>
        <dbReference type="HAMAP-Rule" id="MF_00695"/>
    </source>
</evidence>
<dbReference type="Gene3D" id="1.10.3890.10">
    <property type="entry name" value="HflD-like"/>
    <property type="match status" value="1"/>
</dbReference>
<dbReference type="AlphaFoldDB" id="A0A2P6ASZ6"/>
<evidence type="ECO:0000256" key="1">
    <source>
        <dbReference type="ARBA" id="ARBA00022475"/>
    </source>
</evidence>
<evidence type="ECO:0000313" key="5">
    <source>
        <dbReference type="EMBL" id="PQA44258.1"/>
    </source>
</evidence>
<name>A0A2P6ASZ6_9GAMM</name>
<dbReference type="SUPFAM" id="SSF101322">
    <property type="entry name" value="YcfC-like"/>
    <property type="match status" value="1"/>
</dbReference>
<dbReference type="InterPro" id="IPR007451">
    <property type="entry name" value="HflD"/>
</dbReference>
<keyword evidence="3 4" id="KW-0472">Membrane</keyword>
<dbReference type="RefSeq" id="WP_105191985.1">
    <property type="nucleotide sequence ID" value="NZ_PTQZ01000087.1"/>
</dbReference>
<keyword evidence="6" id="KW-1185">Reference proteome</keyword>
<dbReference type="PANTHER" id="PTHR38100:SF1">
    <property type="entry name" value="HIGH FREQUENCY LYSOGENIZATION PROTEIN HFLD"/>
    <property type="match status" value="1"/>
</dbReference>
<dbReference type="Proteomes" id="UP000243900">
    <property type="component" value="Unassembled WGS sequence"/>
</dbReference>
<dbReference type="Pfam" id="PF04356">
    <property type="entry name" value="DUF489"/>
    <property type="match status" value="1"/>
</dbReference>
<keyword evidence="1 4" id="KW-1003">Cell membrane</keyword>
<dbReference type="OrthoDB" id="9788031at2"/>
<dbReference type="HAMAP" id="MF_00695">
    <property type="entry name" value="HflD_protein"/>
    <property type="match status" value="1"/>
</dbReference>
<sequence length="210" mass="23418">MSSLHRDKTLALAAVFQAAGLANELARRGQADAEAEAFLLRSVLVMDTDTAGDIYPDAQGLTRGLTWLEGCFMEQGRGLEHAGEIIRLALAILQVERQFQRNPEVQELLRQRLDSVQRQRALKPNMSQSELSALLGSAYVDSLGTLRFRVQIRGNAQQLQAPGMAERIRAVLLAGVRAAWLWHRLGGRRWHLVFTRGQILQEIRAIAKSV</sequence>
<proteinExistence type="inferred from homology"/>
<dbReference type="InterPro" id="IPR035932">
    <property type="entry name" value="HflD-like_sf"/>
</dbReference>
<dbReference type="GO" id="GO:0005886">
    <property type="term" value="C:plasma membrane"/>
    <property type="evidence" value="ECO:0007669"/>
    <property type="project" value="UniProtKB-SubCell"/>
</dbReference>
<evidence type="ECO:0000256" key="3">
    <source>
        <dbReference type="ARBA" id="ARBA00023136"/>
    </source>
</evidence>
<dbReference type="EMBL" id="PTQZ01000087">
    <property type="protein sequence ID" value="PQA44258.1"/>
    <property type="molecule type" value="Genomic_DNA"/>
</dbReference>
<dbReference type="GO" id="GO:0005737">
    <property type="term" value="C:cytoplasm"/>
    <property type="evidence" value="ECO:0007669"/>
    <property type="project" value="UniProtKB-SubCell"/>
</dbReference>
<keyword evidence="2 4" id="KW-0963">Cytoplasm</keyword>
<reference evidence="6" key="1">
    <citation type="submission" date="2018-02" db="EMBL/GenBank/DDBJ databases">
        <title>Genome sequencing of Solimonas sp. HR-BB.</title>
        <authorList>
            <person name="Lee Y."/>
            <person name="Jeon C.O."/>
        </authorList>
    </citation>
    <scope>NUCLEOTIDE SEQUENCE [LARGE SCALE GENOMIC DNA]</scope>
    <source>
        <strain evidence="6">HR-E</strain>
    </source>
</reference>
<dbReference type="PANTHER" id="PTHR38100">
    <property type="entry name" value="HIGH FREQUENCY LYSOGENIZATION PROTEIN HFLD"/>
    <property type="match status" value="1"/>
</dbReference>
<evidence type="ECO:0000313" key="6">
    <source>
        <dbReference type="Proteomes" id="UP000243900"/>
    </source>
</evidence>
<protein>
    <recommendedName>
        <fullName evidence="4">High frequency lysogenization protein HflD homolog</fullName>
    </recommendedName>
</protein>
<evidence type="ECO:0000256" key="2">
    <source>
        <dbReference type="ARBA" id="ARBA00022490"/>
    </source>
</evidence>
<accession>A0A2P6ASZ6</accession>
<comment type="subcellular location">
    <subcellularLocation>
        <location evidence="4">Cytoplasm</location>
    </subcellularLocation>
    <subcellularLocation>
        <location evidence="4">Cell membrane</location>
        <topology evidence="4">Peripheral membrane protein</topology>
        <orientation evidence="4">Cytoplasmic side</orientation>
    </subcellularLocation>
</comment>
<organism evidence="5 6">
    <name type="scientific">Amnimonas aquatica</name>
    <dbReference type="NCBI Taxonomy" id="2094561"/>
    <lineage>
        <taxon>Bacteria</taxon>
        <taxon>Pseudomonadati</taxon>
        <taxon>Pseudomonadota</taxon>
        <taxon>Gammaproteobacteria</taxon>
        <taxon>Moraxellales</taxon>
        <taxon>Moraxellaceae</taxon>
        <taxon>Amnimonas</taxon>
    </lineage>
</organism>